<feature type="compositionally biased region" description="Polar residues" evidence="1">
    <location>
        <begin position="1"/>
        <end position="10"/>
    </location>
</feature>
<feature type="compositionally biased region" description="Basic and acidic residues" evidence="1">
    <location>
        <begin position="78"/>
        <end position="88"/>
    </location>
</feature>
<protein>
    <submittedName>
        <fullName evidence="2">Uncharacterized protein</fullName>
    </submittedName>
</protein>
<reference evidence="2 3" key="1">
    <citation type="submission" date="2017-06" db="EMBL/GenBank/DDBJ databases">
        <title>Cmopartive genomic analysis of Ambrosia Fusariam Clade fungi.</title>
        <authorList>
            <person name="Stajich J.E."/>
            <person name="Carrillo J."/>
            <person name="Kijimoto T."/>
            <person name="Eskalen A."/>
            <person name="O'Donnell K."/>
            <person name="Kasson M."/>
        </authorList>
    </citation>
    <scope>NUCLEOTIDE SEQUENCE [LARGE SCALE GENOMIC DNA]</scope>
    <source>
        <strain evidence="2 3">NRRL 20438</strain>
    </source>
</reference>
<feature type="compositionally biased region" description="Low complexity" evidence="1">
    <location>
        <begin position="50"/>
        <end position="60"/>
    </location>
</feature>
<evidence type="ECO:0000256" key="1">
    <source>
        <dbReference type="SAM" id="MobiDB-lite"/>
    </source>
</evidence>
<evidence type="ECO:0000313" key="2">
    <source>
        <dbReference type="EMBL" id="RSM18898.1"/>
    </source>
</evidence>
<feature type="compositionally biased region" description="Low complexity" evidence="1">
    <location>
        <begin position="112"/>
        <end position="140"/>
    </location>
</feature>
<gene>
    <name evidence="2" type="ORF">CDV31_002220</name>
</gene>
<proteinExistence type="predicted"/>
<feature type="compositionally biased region" description="Polar residues" evidence="1">
    <location>
        <begin position="261"/>
        <end position="279"/>
    </location>
</feature>
<feature type="compositionally biased region" description="Acidic residues" evidence="1">
    <location>
        <begin position="210"/>
        <end position="219"/>
    </location>
</feature>
<feature type="region of interest" description="Disordered" evidence="1">
    <location>
        <begin position="1"/>
        <end position="354"/>
    </location>
</feature>
<feature type="compositionally biased region" description="Basic residues" evidence="1">
    <location>
        <begin position="163"/>
        <end position="178"/>
    </location>
</feature>
<sequence length="461" mass="50701">MQSTTNTSAPSGHFVPLEGMPDGIPPTDEPTDEPIDQMQDFPDIQPSRENNSTSNISSHTTPEDPYRVPNSPAQETQVPRDRGKRPERPYSIQDVRPAKVPRQDNREAVVGSSTNNSPSSTMPSASSSSSNVASASNSTPGSAPTSVPTQGDPPSGRPPAAPIKKRPYTRHTYKKTRTSARSPKPILRPDFAREETMERVIPNSPPSSSSEDEDEEEDNARENRAREPALPTVNSSNDTARREDPPNTRPRDNATAPGAKQPSSQARKTGSKKQASNKKGSMLPPRASVPQPGSSTRRGPVQESPAGPSTQRNSTQQQANGSSTSGPETHQSQTSQPQTEQNQPPRNNPVPTGERQVIDSTSFFYLRHNGEAFKPWTPSANVFQASLSELMQDLGWDNAQTLAMKIDADFLDDVLAVDVEPGDSEMFNRMRRSFVREMQRCYQRIREPNLEFELRFKPLKV</sequence>
<feature type="compositionally biased region" description="Polar residues" evidence="1">
    <location>
        <begin position="307"/>
        <end position="345"/>
    </location>
</feature>
<feature type="compositionally biased region" description="Basic and acidic residues" evidence="1">
    <location>
        <begin position="239"/>
        <end position="252"/>
    </location>
</feature>
<accession>A0A428UX78</accession>
<keyword evidence="3" id="KW-1185">Reference proteome</keyword>
<dbReference type="EMBL" id="NIZV01000017">
    <property type="protein sequence ID" value="RSM18898.1"/>
    <property type="molecule type" value="Genomic_DNA"/>
</dbReference>
<evidence type="ECO:0000313" key="3">
    <source>
        <dbReference type="Proteomes" id="UP000288429"/>
    </source>
</evidence>
<comment type="caution">
    <text evidence="2">The sequence shown here is derived from an EMBL/GenBank/DDBJ whole genome shotgun (WGS) entry which is preliminary data.</text>
</comment>
<dbReference type="AlphaFoldDB" id="A0A428UX78"/>
<name>A0A428UX78_9HYPO</name>
<organism evidence="2 3">
    <name type="scientific">Fusarium ambrosium</name>
    <dbReference type="NCBI Taxonomy" id="131363"/>
    <lineage>
        <taxon>Eukaryota</taxon>
        <taxon>Fungi</taxon>
        <taxon>Dikarya</taxon>
        <taxon>Ascomycota</taxon>
        <taxon>Pezizomycotina</taxon>
        <taxon>Sordariomycetes</taxon>
        <taxon>Hypocreomycetidae</taxon>
        <taxon>Hypocreales</taxon>
        <taxon>Nectriaceae</taxon>
        <taxon>Fusarium</taxon>
        <taxon>Fusarium solani species complex</taxon>
    </lineage>
</organism>
<dbReference type="Proteomes" id="UP000288429">
    <property type="component" value="Unassembled WGS sequence"/>
</dbReference>